<protein>
    <recommendedName>
        <fullName evidence="4">DUF4350 domain-containing protein</fullName>
    </recommendedName>
</protein>
<dbReference type="InterPro" id="IPR046498">
    <property type="entry name" value="Rv1476-like"/>
</dbReference>
<accession>A0ABQ4V9E3</accession>
<gene>
    <name evidence="2" type="ORF">NGTWS1702_11030</name>
</gene>
<dbReference type="EMBL" id="BPRH01001176">
    <property type="protein sequence ID" value="GJF12353.1"/>
    <property type="molecule type" value="Genomic_DNA"/>
</dbReference>
<dbReference type="Proteomes" id="UP001060504">
    <property type="component" value="Unassembled WGS sequence"/>
</dbReference>
<name>A0ABQ4V9E3_9MYCO</name>
<evidence type="ECO:0008006" key="4">
    <source>
        <dbReference type="Google" id="ProtNLM"/>
    </source>
</evidence>
<evidence type="ECO:0000256" key="1">
    <source>
        <dbReference type="SAM" id="Phobius"/>
    </source>
</evidence>
<keyword evidence="1" id="KW-1133">Transmembrane helix</keyword>
<keyword evidence="1" id="KW-0472">Membrane</keyword>
<keyword evidence="1" id="KW-0812">Transmembrane</keyword>
<feature type="transmembrane region" description="Helical" evidence="1">
    <location>
        <begin position="121"/>
        <end position="142"/>
    </location>
</feature>
<evidence type="ECO:0000313" key="2">
    <source>
        <dbReference type="EMBL" id="GJF12353.1"/>
    </source>
</evidence>
<dbReference type="Pfam" id="PF20381">
    <property type="entry name" value="Rv1476"/>
    <property type="match status" value="1"/>
</dbReference>
<comment type="caution">
    <text evidence="2">The sequence shown here is derived from an EMBL/GenBank/DDBJ whole genome shotgun (WGS) entry which is preliminary data.</text>
</comment>
<sequence>MEQVIADVAEDGVSVPIADQADVPALRQVVQDARSEGIDLKIVVIDLNPPTEMPLRDIAAEVGDANPGATVLAMSPSFAGTYSPVYDRVTLEAGQDLAKTGDPVQSSKNFLGELTTSHFPWTPFTIVLVLAVAIAAVVTRLLQIRSKRDATSKTASVSVD</sequence>
<evidence type="ECO:0000313" key="3">
    <source>
        <dbReference type="Proteomes" id="UP001060504"/>
    </source>
</evidence>
<organism evidence="2 3">
    <name type="scientific">Mycolicibacterium cyprinidarum</name>
    <dbReference type="NCBI Taxonomy" id="2860311"/>
    <lineage>
        <taxon>Bacteria</taxon>
        <taxon>Bacillati</taxon>
        <taxon>Actinomycetota</taxon>
        <taxon>Actinomycetes</taxon>
        <taxon>Mycobacteriales</taxon>
        <taxon>Mycobacteriaceae</taxon>
        <taxon>Mycolicibacterium</taxon>
    </lineage>
</organism>
<reference evidence="2 3" key="1">
    <citation type="submission" date="2021-08" db="EMBL/GenBank/DDBJ databases">
        <title>Draft genome sequence of Mycolicibacterium sp. NGTWS1702 strain.</title>
        <authorList>
            <person name="Matsumoto M."/>
            <person name="Tang B.C.C."/>
            <person name="Machida Y."/>
            <person name="Matoyama H."/>
            <person name="Kishihara T."/>
            <person name="Sato S."/>
            <person name="Kondo I."/>
            <person name="Sano M."/>
            <person name="Kato G."/>
        </authorList>
    </citation>
    <scope>NUCLEOTIDE SEQUENCE [LARGE SCALE GENOMIC DNA]</scope>
    <source>
        <strain evidence="2 3">NGTWSNA01</strain>
    </source>
</reference>
<keyword evidence="3" id="KW-1185">Reference proteome</keyword>
<proteinExistence type="predicted"/>